<dbReference type="SUPFAM" id="SSF48008">
    <property type="entry name" value="GntR ligand-binding domain-like"/>
    <property type="match status" value="1"/>
</dbReference>
<dbReference type="InterPro" id="IPR008920">
    <property type="entry name" value="TF_FadR/GntR_C"/>
</dbReference>
<dbReference type="InterPro" id="IPR036390">
    <property type="entry name" value="WH_DNA-bd_sf"/>
</dbReference>
<evidence type="ECO:0000259" key="4">
    <source>
        <dbReference type="PROSITE" id="PS50949"/>
    </source>
</evidence>
<dbReference type="PROSITE" id="PS50949">
    <property type="entry name" value="HTH_GNTR"/>
    <property type="match status" value="1"/>
</dbReference>
<dbReference type="InterPro" id="IPR011711">
    <property type="entry name" value="GntR_C"/>
</dbReference>
<dbReference type="InterPro" id="IPR036388">
    <property type="entry name" value="WH-like_DNA-bd_sf"/>
</dbReference>
<dbReference type="CDD" id="cd07377">
    <property type="entry name" value="WHTH_GntR"/>
    <property type="match status" value="1"/>
</dbReference>
<dbReference type="RefSeq" id="WP_284154207.1">
    <property type="nucleotide sequence ID" value="NZ_AP025516.1"/>
</dbReference>
<dbReference type="PANTHER" id="PTHR43537">
    <property type="entry name" value="TRANSCRIPTIONAL REGULATOR, GNTR FAMILY"/>
    <property type="match status" value="1"/>
</dbReference>
<gene>
    <name evidence="5" type="ORF">DPPLL_15340</name>
</gene>
<evidence type="ECO:0000256" key="1">
    <source>
        <dbReference type="ARBA" id="ARBA00023015"/>
    </source>
</evidence>
<dbReference type="PANTHER" id="PTHR43537:SF24">
    <property type="entry name" value="GLUCONATE OPERON TRANSCRIPTIONAL REPRESSOR"/>
    <property type="match status" value="1"/>
</dbReference>
<organism evidence="5 6">
    <name type="scientific">Desulfofustis limnaeus</name>
    <dbReference type="NCBI Taxonomy" id="2740163"/>
    <lineage>
        <taxon>Bacteria</taxon>
        <taxon>Pseudomonadati</taxon>
        <taxon>Thermodesulfobacteriota</taxon>
        <taxon>Desulfobulbia</taxon>
        <taxon>Desulfobulbales</taxon>
        <taxon>Desulfocapsaceae</taxon>
        <taxon>Desulfofustis</taxon>
    </lineage>
</organism>
<dbReference type="PRINTS" id="PR00035">
    <property type="entry name" value="HTHGNTR"/>
</dbReference>
<dbReference type="SMART" id="SM00345">
    <property type="entry name" value="HTH_GNTR"/>
    <property type="match status" value="1"/>
</dbReference>
<dbReference type="EMBL" id="AP025516">
    <property type="protein sequence ID" value="BDD87169.1"/>
    <property type="molecule type" value="Genomic_DNA"/>
</dbReference>
<keyword evidence="2" id="KW-0238">DNA-binding</keyword>
<dbReference type="Gene3D" id="1.20.120.530">
    <property type="entry name" value="GntR ligand-binding domain-like"/>
    <property type="match status" value="1"/>
</dbReference>
<protein>
    <submittedName>
        <fullName evidence="5">GntR family transcriptional regulator</fullName>
    </submittedName>
</protein>
<keyword evidence="1" id="KW-0805">Transcription regulation</keyword>
<accession>A0ABM7W8B5</accession>
<keyword evidence="3" id="KW-0804">Transcription</keyword>
<reference evidence="5 6" key="1">
    <citation type="submission" date="2022-01" db="EMBL/GenBank/DDBJ databases">
        <title>Desulfofustis limnae sp. nov., a novel mesophilic sulfate-reducing bacterium isolated from marsh soil.</title>
        <authorList>
            <person name="Watanabe M."/>
            <person name="Takahashi A."/>
            <person name="Kojima H."/>
            <person name="Fukui M."/>
        </authorList>
    </citation>
    <scope>NUCLEOTIDE SEQUENCE [LARGE SCALE GENOMIC DNA]</scope>
    <source>
        <strain evidence="5 6">PPLL</strain>
    </source>
</reference>
<evidence type="ECO:0000313" key="5">
    <source>
        <dbReference type="EMBL" id="BDD87169.1"/>
    </source>
</evidence>
<dbReference type="Proteomes" id="UP000830055">
    <property type="component" value="Chromosome"/>
</dbReference>
<dbReference type="SUPFAM" id="SSF46785">
    <property type="entry name" value="Winged helix' DNA-binding domain"/>
    <property type="match status" value="1"/>
</dbReference>
<evidence type="ECO:0000313" key="6">
    <source>
        <dbReference type="Proteomes" id="UP000830055"/>
    </source>
</evidence>
<evidence type="ECO:0000256" key="2">
    <source>
        <dbReference type="ARBA" id="ARBA00023125"/>
    </source>
</evidence>
<feature type="domain" description="HTH gntR-type" evidence="4">
    <location>
        <begin position="14"/>
        <end position="81"/>
    </location>
</feature>
<dbReference type="Pfam" id="PF00392">
    <property type="entry name" value="GntR"/>
    <property type="match status" value="1"/>
</dbReference>
<name>A0ABM7W8B5_9BACT</name>
<dbReference type="SMART" id="SM00895">
    <property type="entry name" value="FCD"/>
    <property type="match status" value="1"/>
</dbReference>
<evidence type="ECO:0000256" key="3">
    <source>
        <dbReference type="ARBA" id="ARBA00023163"/>
    </source>
</evidence>
<dbReference type="InterPro" id="IPR000524">
    <property type="entry name" value="Tscrpt_reg_HTH_GntR"/>
</dbReference>
<dbReference type="Gene3D" id="1.10.10.10">
    <property type="entry name" value="Winged helix-like DNA-binding domain superfamily/Winged helix DNA-binding domain"/>
    <property type="match status" value="1"/>
</dbReference>
<dbReference type="Pfam" id="PF07729">
    <property type="entry name" value="FCD"/>
    <property type="match status" value="1"/>
</dbReference>
<proteinExistence type="predicted"/>
<sequence length="235" mass="26960">MDLPTSGDSKQKPLGLGAQVAALLTKAILEGDFRGGEQLVEQELQSRYSVSRSPLREAFRELEKKGLVDIVPRRGTFVKRITFKDIQNHFPVRAVLEGLAARLAAGSMTDQQRQELAAVLERMKDAVAHQDTGAYYQHHLHFHEIFIAASGNDLLIDTLQTLRMQNLWHRFSYRYYQENLENSYGVHQQIYELFSAAEPDGDTIRTVVEEHITVAMERFLVYLSRHEHHDPVRFS</sequence>
<keyword evidence="6" id="KW-1185">Reference proteome</keyword>